<feature type="active site" evidence="10">
    <location>
        <position position="329"/>
    </location>
</feature>
<dbReference type="GO" id="GO:0005509">
    <property type="term" value="F:calcium ion binding"/>
    <property type="evidence" value="ECO:0007669"/>
    <property type="project" value="InterPro"/>
</dbReference>
<dbReference type="Pfam" id="PF01532">
    <property type="entry name" value="Glyco_hydro_47"/>
    <property type="match status" value="1"/>
</dbReference>
<evidence type="ECO:0000256" key="13">
    <source>
        <dbReference type="SAM" id="MobiDB-lite"/>
    </source>
</evidence>
<keyword evidence="6 11" id="KW-0106">Calcium</keyword>
<keyword evidence="7" id="KW-1015">Disulfide bond</keyword>
<feature type="active site" evidence="10">
    <location>
        <position position="608"/>
    </location>
</feature>
<comment type="cofactor">
    <cofactor evidence="1 11">
        <name>Ca(2+)</name>
        <dbReference type="ChEBI" id="CHEBI:29108"/>
    </cofactor>
</comment>
<dbReference type="PRINTS" id="PR00747">
    <property type="entry name" value="GLYHDRLASE47"/>
</dbReference>
<dbReference type="EMBL" id="SNRW01000900">
    <property type="protein sequence ID" value="KAA6398710.1"/>
    <property type="molecule type" value="Genomic_DNA"/>
</dbReference>
<evidence type="ECO:0000256" key="10">
    <source>
        <dbReference type="PIRSR" id="PIRSR601382-1"/>
    </source>
</evidence>
<feature type="compositionally biased region" description="Basic residues" evidence="13">
    <location>
        <begin position="368"/>
        <end position="381"/>
    </location>
</feature>
<dbReference type="PANTHER" id="PTHR11742:SF55">
    <property type="entry name" value="ENDOPLASMIC RETICULUM MANNOSYL-OLIGOSACCHARIDE 1,2-ALPHA-MANNOSIDASE"/>
    <property type="match status" value="1"/>
</dbReference>
<feature type="signal peptide" evidence="14">
    <location>
        <begin position="1"/>
        <end position="19"/>
    </location>
</feature>
<feature type="active site" description="Proton donor" evidence="10">
    <location>
        <position position="155"/>
    </location>
</feature>
<organism evidence="15 16">
    <name type="scientific">Streblomastix strix</name>
    <dbReference type="NCBI Taxonomy" id="222440"/>
    <lineage>
        <taxon>Eukaryota</taxon>
        <taxon>Metamonada</taxon>
        <taxon>Preaxostyla</taxon>
        <taxon>Oxymonadida</taxon>
        <taxon>Streblomastigidae</taxon>
        <taxon>Streblomastix</taxon>
    </lineage>
</organism>
<dbReference type="Proteomes" id="UP000324800">
    <property type="component" value="Unassembled WGS sequence"/>
</dbReference>
<keyword evidence="14" id="KW-0732">Signal</keyword>
<dbReference type="PANTHER" id="PTHR11742">
    <property type="entry name" value="MANNOSYL-OLIGOSACCHARIDE ALPHA-1,2-MANNOSIDASE-RELATED"/>
    <property type="match status" value="1"/>
</dbReference>
<feature type="chain" id="PRO_5023945588" description="alpha-1,2-Mannosidase" evidence="14">
    <location>
        <begin position="20"/>
        <end position="744"/>
    </location>
</feature>
<dbReference type="InterPro" id="IPR001382">
    <property type="entry name" value="Glyco_hydro_47"/>
</dbReference>
<evidence type="ECO:0000256" key="3">
    <source>
        <dbReference type="ARBA" id="ARBA00007658"/>
    </source>
</evidence>
<evidence type="ECO:0000256" key="14">
    <source>
        <dbReference type="SAM" id="SignalP"/>
    </source>
</evidence>
<feature type="active site" description="Proton donor" evidence="10">
    <location>
        <position position="533"/>
    </location>
</feature>
<evidence type="ECO:0000256" key="2">
    <source>
        <dbReference type="ARBA" id="ARBA00004922"/>
    </source>
</evidence>
<dbReference type="GO" id="GO:0016020">
    <property type="term" value="C:membrane"/>
    <property type="evidence" value="ECO:0007669"/>
    <property type="project" value="InterPro"/>
</dbReference>
<dbReference type="InterPro" id="IPR012341">
    <property type="entry name" value="6hp_glycosidase-like_sf"/>
</dbReference>
<dbReference type="EC" id="3.2.1.-" evidence="12"/>
<keyword evidence="5 12" id="KW-0378">Hydrolase</keyword>
<keyword evidence="12" id="KW-0326">Glycosidase</keyword>
<dbReference type="GO" id="GO:0005783">
    <property type="term" value="C:endoplasmic reticulum"/>
    <property type="evidence" value="ECO:0007669"/>
    <property type="project" value="TreeGrafter"/>
</dbReference>
<feature type="binding site" evidence="11">
    <location>
        <position position="727"/>
    </location>
    <ligand>
        <name>Ca(2+)</name>
        <dbReference type="ChEBI" id="CHEBI:29108"/>
    </ligand>
</feature>
<evidence type="ECO:0000256" key="4">
    <source>
        <dbReference type="ARBA" id="ARBA00022723"/>
    </source>
</evidence>
<protein>
    <recommendedName>
        <fullName evidence="12">alpha-1,2-Mannosidase</fullName>
        <ecNumber evidence="12">3.2.1.-</ecNumber>
    </recommendedName>
</protein>
<feature type="region of interest" description="Disordered" evidence="13">
    <location>
        <begin position="360"/>
        <end position="383"/>
    </location>
</feature>
<dbReference type="Gene3D" id="1.50.10.10">
    <property type="match status" value="1"/>
</dbReference>
<dbReference type="OrthoDB" id="8118055at2759"/>
<dbReference type="GO" id="GO:0004571">
    <property type="term" value="F:mannosyl-oligosaccharide 1,2-alpha-mannosidase activity"/>
    <property type="evidence" value="ECO:0007669"/>
    <property type="project" value="UniProtKB-EC"/>
</dbReference>
<comment type="catalytic activity">
    <reaction evidence="9">
        <text>N(4)-(alpha-D-Man-(1-&gt;2)-alpha-D-Man-(1-&gt;2)-alpha-D-Man-(1-&gt;3)-[alpha-D-Man-(1-&gt;2)-alpha-D-Man-(1-&gt;3)-[alpha-D-Man-(1-&gt;2)-alpha-D-Man-(1-&gt;6)]-alpha-D-Man-(1-&gt;6)]-beta-D-Man-(1-&gt;4)-beta-D-GlcNAc-(1-&gt;4)-beta-D-GlcNAc)-L-asparaginyl-[protein] (N-glucan mannose isomer 9A1,2,3B1,2,3) + 4 H2O = N(4)-(alpha-D-Man-(1-&gt;3)-[alpha-D-Man-(1-&gt;3)-[alpha-D-Man-(1-&gt;6)]-alpha-D-Man-(1-&gt;6)]-beta-D-Man-(1-&gt;4)-beta-D-GlcNAc-(1-&gt;4)-beta-D-GlcNAc)-L-asparaginyl-[protein] (N-glucan mannose isomer 5A1,2) + 4 beta-D-mannose</text>
        <dbReference type="Rhea" id="RHEA:56008"/>
        <dbReference type="Rhea" id="RHEA-COMP:14356"/>
        <dbReference type="Rhea" id="RHEA-COMP:14367"/>
        <dbReference type="ChEBI" id="CHEBI:15377"/>
        <dbReference type="ChEBI" id="CHEBI:28563"/>
        <dbReference type="ChEBI" id="CHEBI:59087"/>
        <dbReference type="ChEBI" id="CHEBI:139493"/>
        <dbReference type="EC" id="3.2.1.113"/>
    </reaction>
</comment>
<comment type="similarity">
    <text evidence="3 12">Belongs to the glycosyl hydrolase 47 family.</text>
</comment>
<dbReference type="AlphaFoldDB" id="A0A5J4WUZ6"/>
<evidence type="ECO:0000313" key="15">
    <source>
        <dbReference type="EMBL" id="KAA6398710.1"/>
    </source>
</evidence>
<proteinExistence type="inferred from homology"/>
<sequence>MFLLLLIITHISLFASKSAEPKPIIPIVPQEMRQTKELPKDTERIFPSFVSIDEDPPKGRWPKLQNETLCNQRREAVKEAFLWAWNAYKRDAWGSDEINPISRTRNNWLLGQGCTIIDSISTMMIMELYDEVKLAHDWVEKDFQLYTGRSVSLFETSIRILAGLISAYDLTGDELYLDKAEKLGDVIITNFESNKKYSIPSNSISLRKPTRSPSYEERKKKIYEDIEDKETYHKSSLPLLFTPKTPDDLGLNVTQLQQNDASIAEFGLWVEFVALSDRTGDPHYAFQALRALQSTLLARQSEKGIIPIYIEPSSGQFYQSCFSIGAAGDSFYEYLIKEHIYTEQHEIRLGRTIIKGQNNGDKYDHNLNSKKRNNKSNKIKNPKQNIEIESLGQHWVDVMMAFKKREIIRNKQSLDLKSSENVKVKKPLHWINGTECTDNKWSHLACYSAGNAALGAFYLNNYSIPKFPKQQQYQNSQKQINKGNINSINADEYEQVPTTTDQQILASLFQLGVDLGDTCYAMYAYSPSGLAGEFINMKAIGDNKEYERQDMNSNINKIDKVNKKQNEVFSMNEDNSYVNKQNNYDDEGYLIDDAIVKQGDGQNILRPEVVESLFYLYRTTGDTKYQEYAWNIFQSFQKQSRLPDSSKQSLNKQINKNMVSETDIRENPDQKDQELMGFTSLSNVNTNKPSRQDNMPSFFLAETLKYLYLTFCDANEVIPLDQWVFTTEAHPIALRKYLKKRNFS</sequence>
<comment type="pathway">
    <text evidence="2">Protein modification; protein glycosylation.</text>
</comment>
<evidence type="ECO:0000256" key="7">
    <source>
        <dbReference type="ARBA" id="ARBA00023157"/>
    </source>
</evidence>
<keyword evidence="4 11" id="KW-0479">Metal-binding</keyword>
<dbReference type="InterPro" id="IPR036026">
    <property type="entry name" value="Seven-hairpin_glycosidases"/>
</dbReference>
<dbReference type="GO" id="GO:0005975">
    <property type="term" value="P:carbohydrate metabolic process"/>
    <property type="evidence" value="ECO:0007669"/>
    <property type="project" value="InterPro"/>
</dbReference>
<evidence type="ECO:0000256" key="5">
    <source>
        <dbReference type="ARBA" id="ARBA00022801"/>
    </source>
</evidence>
<evidence type="ECO:0000313" key="16">
    <source>
        <dbReference type="Proteomes" id="UP000324800"/>
    </source>
</evidence>
<dbReference type="SUPFAM" id="SSF48225">
    <property type="entry name" value="Seven-hairpin glycosidases"/>
    <property type="match status" value="1"/>
</dbReference>
<evidence type="ECO:0000256" key="9">
    <source>
        <dbReference type="ARBA" id="ARBA00048605"/>
    </source>
</evidence>
<comment type="caution">
    <text evidence="15">The sequence shown here is derived from an EMBL/GenBank/DDBJ whole genome shotgun (WGS) entry which is preliminary data.</text>
</comment>
<evidence type="ECO:0000256" key="6">
    <source>
        <dbReference type="ARBA" id="ARBA00022837"/>
    </source>
</evidence>
<evidence type="ECO:0000256" key="8">
    <source>
        <dbReference type="ARBA" id="ARBA00047669"/>
    </source>
</evidence>
<evidence type="ECO:0000256" key="12">
    <source>
        <dbReference type="RuleBase" id="RU361193"/>
    </source>
</evidence>
<gene>
    <name evidence="15" type="ORF">EZS28_005765</name>
</gene>
<dbReference type="InterPro" id="IPR050749">
    <property type="entry name" value="Glycosyl_Hydrolase_47"/>
</dbReference>
<reference evidence="15 16" key="1">
    <citation type="submission" date="2019-03" db="EMBL/GenBank/DDBJ databases">
        <title>Single cell metagenomics reveals metabolic interactions within the superorganism composed of flagellate Streblomastix strix and complex community of Bacteroidetes bacteria on its surface.</title>
        <authorList>
            <person name="Treitli S.C."/>
            <person name="Kolisko M."/>
            <person name="Husnik F."/>
            <person name="Keeling P."/>
            <person name="Hampl V."/>
        </authorList>
    </citation>
    <scope>NUCLEOTIDE SEQUENCE [LARGE SCALE GENOMIC DNA]</scope>
    <source>
        <strain evidence="15">ST1C</strain>
    </source>
</reference>
<evidence type="ECO:0000256" key="1">
    <source>
        <dbReference type="ARBA" id="ARBA00001913"/>
    </source>
</evidence>
<evidence type="ECO:0000256" key="11">
    <source>
        <dbReference type="PIRSR" id="PIRSR601382-2"/>
    </source>
</evidence>
<comment type="catalytic activity">
    <reaction evidence="8">
        <text>N(4)-(alpha-D-Man-(1-&gt;2)-alpha-D-Man-(1-&gt;2)-alpha-D-Man-(1-&gt;3)-[alpha-D-Man-(1-&gt;3)-[alpha-D-Man-(1-&gt;2)-alpha-D-Man-(1-&gt;6)]-alpha-D-Man-(1-&gt;6)]-beta-D-Man-(1-&gt;4)-beta-D-GlcNAc-(1-&gt;4)-beta-D-GlcNAc)-L-asparaginyl-[protein] (N-glucan mannose isomer 8A1,2,3B1,3) + 3 H2O = N(4)-(alpha-D-Man-(1-&gt;3)-[alpha-D-Man-(1-&gt;3)-[alpha-D-Man-(1-&gt;6)]-alpha-D-Man-(1-&gt;6)]-beta-D-Man-(1-&gt;4)-beta-D-GlcNAc-(1-&gt;4)-beta-D-GlcNAc)-L-asparaginyl-[protein] (N-glucan mannose isomer 5A1,2) + 3 beta-D-mannose</text>
        <dbReference type="Rhea" id="RHEA:56028"/>
        <dbReference type="Rhea" id="RHEA-COMP:14358"/>
        <dbReference type="Rhea" id="RHEA-COMP:14367"/>
        <dbReference type="ChEBI" id="CHEBI:15377"/>
        <dbReference type="ChEBI" id="CHEBI:28563"/>
        <dbReference type="ChEBI" id="CHEBI:59087"/>
        <dbReference type="ChEBI" id="CHEBI:60628"/>
        <dbReference type="EC" id="3.2.1.113"/>
    </reaction>
</comment>
<accession>A0A5J4WUZ6</accession>
<name>A0A5J4WUZ6_9EUKA</name>